<evidence type="ECO:0000313" key="1">
    <source>
        <dbReference type="EMBL" id="MCL8493881.1"/>
    </source>
</evidence>
<dbReference type="SMART" id="SM00855">
    <property type="entry name" value="PGAM"/>
    <property type="match status" value="1"/>
</dbReference>
<dbReference type="SUPFAM" id="SSF53254">
    <property type="entry name" value="Phosphoglycerate mutase-like"/>
    <property type="match status" value="1"/>
</dbReference>
<dbReference type="Gene3D" id="3.40.50.1240">
    <property type="entry name" value="Phosphoglycerate mutase-like"/>
    <property type="match status" value="1"/>
</dbReference>
<dbReference type="CDD" id="cd07067">
    <property type="entry name" value="HP_PGM_like"/>
    <property type="match status" value="1"/>
</dbReference>
<dbReference type="InterPro" id="IPR050275">
    <property type="entry name" value="PGM_Phosphatase"/>
</dbReference>
<dbReference type="PANTHER" id="PTHR48100:SF1">
    <property type="entry name" value="HISTIDINE PHOSPHATASE FAMILY PROTEIN-RELATED"/>
    <property type="match status" value="1"/>
</dbReference>
<comment type="caution">
    <text evidence="1">The sequence shown here is derived from an EMBL/GenBank/DDBJ whole genome shotgun (WGS) entry which is preliminary data.</text>
</comment>
<dbReference type="EMBL" id="JAMKFF010000005">
    <property type="protein sequence ID" value="MCL8493881.1"/>
    <property type="molecule type" value="Genomic_DNA"/>
</dbReference>
<reference evidence="1 2" key="1">
    <citation type="submission" date="2022-05" db="EMBL/GenBank/DDBJ databases">
        <title>Corynebacterium sp. B5-R-101 sp. nov., isolated from human feces.</title>
        <authorList>
            <person name="Shamsuzzaman M."/>
            <person name="Dahal R.H."/>
        </authorList>
    </citation>
    <scope>NUCLEOTIDE SEQUENCE [LARGE SCALE GENOMIC DNA]</scope>
    <source>
        <strain evidence="1 2">B5-R-101</strain>
    </source>
</reference>
<accession>A0ABT0TAA1</accession>
<name>A0ABT0TAA1_9CORY</name>
<dbReference type="Pfam" id="PF00300">
    <property type="entry name" value="His_Phos_1"/>
    <property type="match status" value="1"/>
</dbReference>
<dbReference type="RefSeq" id="WP_070523866.1">
    <property type="nucleotide sequence ID" value="NZ_JAMFTR010000005.1"/>
</dbReference>
<protein>
    <submittedName>
        <fullName evidence="1">Histidine phosphatase family protein</fullName>
    </submittedName>
</protein>
<organism evidence="1 2">
    <name type="scientific">Corynebacterium intestinale</name>
    <dbReference type="NCBI Taxonomy" id="2943492"/>
    <lineage>
        <taxon>Bacteria</taxon>
        <taxon>Bacillati</taxon>
        <taxon>Actinomycetota</taxon>
        <taxon>Actinomycetes</taxon>
        <taxon>Mycobacteriales</taxon>
        <taxon>Corynebacteriaceae</taxon>
        <taxon>Corynebacterium</taxon>
    </lineage>
</organism>
<dbReference type="PANTHER" id="PTHR48100">
    <property type="entry name" value="BROAD-SPECIFICITY PHOSPHATASE YOR283W-RELATED"/>
    <property type="match status" value="1"/>
</dbReference>
<sequence>MTGRIILLRHGQTYSNIDRIMDTRPPGAELTERGRGQAEDVGRELAELCAGRRVRFVCSIALRAQQTAMLAARTYGEAADERGVPVEVRVGLHEVFAGEHEMSGSEDTHREYMVALRGWVDGDPEARMPGGESYVDVLGRYQPVLEDLAAELEDDEDIVVVSHGAAIRVVTTHACGVDPDFAYTGYMPNCRFTLMEPQGKPFGQWVLRRWADTEV</sequence>
<dbReference type="Proteomes" id="UP001203579">
    <property type="component" value="Unassembled WGS sequence"/>
</dbReference>
<keyword evidence="2" id="KW-1185">Reference proteome</keyword>
<evidence type="ECO:0000313" key="2">
    <source>
        <dbReference type="Proteomes" id="UP001203579"/>
    </source>
</evidence>
<proteinExistence type="predicted"/>
<dbReference type="InterPro" id="IPR029033">
    <property type="entry name" value="His_PPase_superfam"/>
</dbReference>
<gene>
    <name evidence="1" type="ORF">M5J06_07020</name>
</gene>
<dbReference type="InterPro" id="IPR013078">
    <property type="entry name" value="His_Pase_superF_clade-1"/>
</dbReference>